<evidence type="ECO:0000313" key="2">
    <source>
        <dbReference type="Proteomes" id="UP000887565"/>
    </source>
</evidence>
<keyword evidence="2" id="KW-1185">Reference proteome</keyword>
<evidence type="ECO:0000256" key="1">
    <source>
        <dbReference type="SAM" id="SignalP"/>
    </source>
</evidence>
<feature type="signal peptide" evidence="1">
    <location>
        <begin position="1"/>
        <end position="17"/>
    </location>
</feature>
<dbReference type="AlphaFoldDB" id="A0A915IRX2"/>
<dbReference type="WBParaSite" id="nRc.2.0.1.t16948-RA">
    <property type="protein sequence ID" value="nRc.2.0.1.t16948-RA"/>
    <property type="gene ID" value="nRc.2.0.1.g16948"/>
</dbReference>
<proteinExistence type="predicted"/>
<protein>
    <submittedName>
        <fullName evidence="3">Secreted protein</fullName>
    </submittedName>
</protein>
<name>A0A915IRX2_ROMCU</name>
<sequence>LLHVVTILLIVTTDVSNNNLLCCCYEQSGPPLRNSMPSPTPLRGVRNPGDRLSGAHLQMCSYHGRCTHNDAYCRAQHPDSTSPSTATATGASHCYFCRMRVHPTDG</sequence>
<evidence type="ECO:0000313" key="3">
    <source>
        <dbReference type="WBParaSite" id="nRc.2.0.1.t16948-RA"/>
    </source>
</evidence>
<dbReference type="Proteomes" id="UP000887565">
    <property type="component" value="Unplaced"/>
</dbReference>
<feature type="chain" id="PRO_5036882041" evidence="1">
    <location>
        <begin position="18"/>
        <end position="106"/>
    </location>
</feature>
<reference evidence="3" key="1">
    <citation type="submission" date="2022-11" db="UniProtKB">
        <authorList>
            <consortium name="WormBaseParasite"/>
        </authorList>
    </citation>
    <scope>IDENTIFICATION</scope>
</reference>
<organism evidence="2 3">
    <name type="scientific">Romanomermis culicivorax</name>
    <name type="common">Nematode worm</name>
    <dbReference type="NCBI Taxonomy" id="13658"/>
    <lineage>
        <taxon>Eukaryota</taxon>
        <taxon>Metazoa</taxon>
        <taxon>Ecdysozoa</taxon>
        <taxon>Nematoda</taxon>
        <taxon>Enoplea</taxon>
        <taxon>Dorylaimia</taxon>
        <taxon>Mermithida</taxon>
        <taxon>Mermithoidea</taxon>
        <taxon>Mermithidae</taxon>
        <taxon>Romanomermis</taxon>
    </lineage>
</organism>
<keyword evidence="1" id="KW-0732">Signal</keyword>
<accession>A0A915IRX2</accession>